<feature type="transmembrane region" description="Helical" evidence="1">
    <location>
        <begin position="45"/>
        <end position="63"/>
    </location>
</feature>
<reference evidence="2 3" key="1">
    <citation type="journal article" date="2024" name="Ann. Entomol. Soc. Am.">
        <title>Genomic analyses of the southern and eastern yellowjacket wasps (Hymenoptera: Vespidae) reveal evolutionary signatures of social life.</title>
        <authorList>
            <person name="Catto M.A."/>
            <person name="Caine P.B."/>
            <person name="Orr S.E."/>
            <person name="Hunt B.G."/>
            <person name="Goodisman M.A.D."/>
        </authorList>
    </citation>
    <scope>NUCLEOTIDE SEQUENCE [LARGE SCALE GENOMIC DNA]</scope>
    <source>
        <strain evidence="2">232</strain>
        <tissue evidence="2">Head and thorax</tissue>
    </source>
</reference>
<evidence type="ECO:0000313" key="3">
    <source>
        <dbReference type="Proteomes" id="UP001607303"/>
    </source>
</evidence>
<organism evidence="2 3">
    <name type="scientific">Vespula maculifrons</name>
    <name type="common">Eastern yellow jacket</name>
    <name type="synonym">Wasp</name>
    <dbReference type="NCBI Taxonomy" id="7453"/>
    <lineage>
        <taxon>Eukaryota</taxon>
        <taxon>Metazoa</taxon>
        <taxon>Ecdysozoa</taxon>
        <taxon>Arthropoda</taxon>
        <taxon>Hexapoda</taxon>
        <taxon>Insecta</taxon>
        <taxon>Pterygota</taxon>
        <taxon>Neoptera</taxon>
        <taxon>Endopterygota</taxon>
        <taxon>Hymenoptera</taxon>
        <taxon>Apocrita</taxon>
        <taxon>Aculeata</taxon>
        <taxon>Vespoidea</taxon>
        <taxon>Vespidae</taxon>
        <taxon>Vespinae</taxon>
        <taxon>Vespula</taxon>
    </lineage>
</organism>
<protein>
    <submittedName>
        <fullName evidence="2">Uncharacterized protein</fullName>
    </submittedName>
</protein>
<keyword evidence="1" id="KW-0472">Membrane</keyword>
<comment type="caution">
    <text evidence="2">The sequence shown here is derived from an EMBL/GenBank/DDBJ whole genome shotgun (WGS) entry which is preliminary data.</text>
</comment>
<gene>
    <name evidence="2" type="ORF">V1477_006807</name>
</gene>
<evidence type="ECO:0000256" key="1">
    <source>
        <dbReference type="SAM" id="Phobius"/>
    </source>
</evidence>
<keyword evidence="1" id="KW-1133">Transmembrane helix</keyword>
<keyword evidence="1" id="KW-0812">Transmembrane</keyword>
<proteinExistence type="predicted"/>
<sequence length="88" mass="10576">MTETSSGNPFVGLKKTLSYLYYLHLYVYTYTRARVHIDNILRNSLLLDLLLFIANIVNHFSTYKRAFRKLYRSREIERKAVLNRSMKR</sequence>
<dbReference type="Proteomes" id="UP001607303">
    <property type="component" value="Unassembled WGS sequence"/>
</dbReference>
<accession>A0ABD2CHH3</accession>
<keyword evidence="3" id="KW-1185">Reference proteome</keyword>
<dbReference type="AlphaFoldDB" id="A0ABD2CHH3"/>
<name>A0ABD2CHH3_VESMC</name>
<dbReference type="EMBL" id="JAYRBN010000050">
    <property type="protein sequence ID" value="KAL2744265.1"/>
    <property type="molecule type" value="Genomic_DNA"/>
</dbReference>
<evidence type="ECO:0000313" key="2">
    <source>
        <dbReference type="EMBL" id="KAL2744265.1"/>
    </source>
</evidence>